<name>A0A0A8X363_MESS1</name>
<keyword evidence="1" id="KW-0812">Transmembrane</keyword>
<dbReference type="AlphaFoldDB" id="A0A0A8X363"/>
<dbReference type="STRING" id="1321606.SAMD00020551_1596"/>
<evidence type="ECO:0000256" key="1">
    <source>
        <dbReference type="SAM" id="Phobius"/>
    </source>
</evidence>
<dbReference type="Proteomes" id="UP000031014">
    <property type="component" value="Unassembled WGS sequence"/>
</dbReference>
<dbReference type="NCBIfam" id="TIGR02867">
    <property type="entry name" value="spore_II_P"/>
    <property type="match status" value="1"/>
</dbReference>
<comment type="caution">
    <text evidence="2">The sequence shown here is derived from an EMBL/GenBank/DDBJ whole genome shotgun (WGS) entry which is preliminary data.</text>
</comment>
<keyword evidence="1" id="KW-1133">Transmembrane helix</keyword>
<evidence type="ECO:0000313" key="3">
    <source>
        <dbReference type="Proteomes" id="UP000031014"/>
    </source>
</evidence>
<evidence type="ECO:0000313" key="2">
    <source>
        <dbReference type="EMBL" id="GAM13452.1"/>
    </source>
</evidence>
<dbReference type="OrthoDB" id="1633470at2"/>
<keyword evidence="3" id="KW-1185">Reference proteome</keyword>
<dbReference type="SUPFAM" id="SSF53187">
    <property type="entry name" value="Zn-dependent exopeptidases"/>
    <property type="match status" value="1"/>
</dbReference>
<protein>
    <submittedName>
        <fullName evidence="2">Stage II sporulation protein P</fullName>
    </submittedName>
</protein>
<sequence length="401" mass="44254">MRFNKRSGIIVAVQGTQVVKAALAFVFFLIGIFSISGVMTSLKPEYRITSDSVNQAANNLNGQLLFSLMGWENHQFLQALPEEYETPKLTNVMFKLSTNINLDDPRSLLGRELPGFSLFDGKILVAGEGTNYTNMPMESAPPVDVLKAEQEAALQNTEGLDTGNPEDTAAPPLSTGDRKAVYIYFTHTRESYLPYLKDVTDPNKAYHSQVNVTKIGDQLKKSLEQRGVGTTVDKTDVMANLSKKGLGFGKAYQESRPVVEAAMAGDRNLQYFIDIHRDGYRKDKTTIQINGKPYAKLAFVIGGENANYEKNLALARELHNLLDKKYGKGLSRGIIEKKGASTNGKFNQDLSGNALLIEFGGVDNTFEELNRSADALADVFSEFYWQAEKVDAPAPESPDKQ</sequence>
<gene>
    <name evidence="2" type="ORF">SAMD00020551_1596</name>
</gene>
<proteinExistence type="predicted"/>
<reference evidence="2 3" key="1">
    <citation type="submission" date="2013-06" db="EMBL/GenBank/DDBJ databases">
        <title>Whole genome shotgun sequence of Bacillus selenatarsenatis SF-1.</title>
        <authorList>
            <person name="Kuroda M."/>
            <person name="Sei K."/>
            <person name="Yamashita M."/>
            <person name="Ike M."/>
        </authorList>
    </citation>
    <scope>NUCLEOTIDE SEQUENCE [LARGE SCALE GENOMIC DNA]</scope>
    <source>
        <strain evidence="2 3">SF-1</strain>
    </source>
</reference>
<accession>A0A0A8X363</accession>
<dbReference type="Pfam" id="PF07454">
    <property type="entry name" value="SpoIIP"/>
    <property type="match status" value="1"/>
</dbReference>
<dbReference type="EMBL" id="BASE01000033">
    <property type="protein sequence ID" value="GAM13452.1"/>
    <property type="molecule type" value="Genomic_DNA"/>
</dbReference>
<organism evidence="2 3">
    <name type="scientific">Mesobacillus selenatarsenatis (strain DSM 18680 / JCM 14380 / FERM P-15431 / SF-1)</name>
    <dbReference type="NCBI Taxonomy" id="1321606"/>
    <lineage>
        <taxon>Bacteria</taxon>
        <taxon>Bacillati</taxon>
        <taxon>Bacillota</taxon>
        <taxon>Bacilli</taxon>
        <taxon>Bacillales</taxon>
        <taxon>Bacillaceae</taxon>
        <taxon>Mesobacillus</taxon>
    </lineage>
</organism>
<dbReference type="RefSeq" id="WP_041965299.1">
    <property type="nucleotide sequence ID" value="NZ_BASE01000033.1"/>
</dbReference>
<dbReference type="InterPro" id="IPR010897">
    <property type="entry name" value="Spore_II_P"/>
</dbReference>
<feature type="transmembrane region" description="Helical" evidence="1">
    <location>
        <begin position="21"/>
        <end position="42"/>
    </location>
</feature>
<keyword evidence="1" id="KW-0472">Membrane</keyword>